<gene>
    <name evidence="4" type="ORF">WKI299_LOCUS9897</name>
</gene>
<evidence type="ECO:0000256" key="1">
    <source>
        <dbReference type="ARBA" id="ARBA00022737"/>
    </source>
</evidence>
<dbReference type="InterPro" id="IPR019734">
    <property type="entry name" value="TPR_rpt"/>
</dbReference>
<evidence type="ECO:0000313" key="4">
    <source>
        <dbReference type="EMBL" id="CAF2049561.1"/>
    </source>
</evidence>
<dbReference type="SUPFAM" id="SSF48452">
    <property type="entry name" value="TPR-like"/>
    <property type="match status" value="2"/>
</dbReference>
<dbReference type="PROSITE" id="PS50005">
    <property type="entry name" value="TPR"/>
    <property type="match status" value="9"/>
</dbReference>
<dbReference type="SMART" id="SM00028">
    <property type="entry name" value="TPR"/>
    <property type="match status" value="13"/>
</dbReference>
<dbReference type="InterPro" id="IPR011990">
    <property type="entry name" value="TPR-like_helical_dom_sf"/>
</dbReference>
<dbReference type="Pfam" id="PF13181">
    <property type="entry name" value="TPR_8"/>
    <property type="match status" value="1"/>
</dbReference>
<dbReference type="Pfam" id="PF13374">
    <property type="entry name" value="TPR_10"/>
    <property type="match status" value="2"/>
</dbReference>
<organism evidence="4 5">
    <name type="scientific">Rotaria magnacalcarata</name>
    <dbReference type="NCBI Taxonomy" id="392030"/>
    <lineage>
        <taxon>Eukaryota</taxon>
        <taxon>Metazoa</taxon>
        <taxon>Spiralia</taxon>
        <taxon>Gnathifera</taxon>
        <taxon>Rotifera</taxon>
        <taxon>Eurotatoria</taxon>
        <taxon>Bdelloidea</taxon>
        <taxon>Philodinida</taxon>
        <taxon>Philodinidae</taxon>
        <taxon>Rotaria</taxon>
    </lineage>
</organism>
<accession>A0A816PLN7</accession>
<sequence>MLSSNEMKIEDFIIIWLDENMNEHNEYYRDSIIQLRTIVNSLKTFNDNNQCIDFLTGVINKNVFLILSNTLTKMLVPLINGISHLDSIYIFSNAVLEHQQSMKSWEKIQGTYNNISNLVKKLSIDVKQSEHDLTPINMISASSNESLDEISCSFMYSQLLNKILISIEYDEKAKTKFINYLHNRYADNEQELVATKQFEKGYKNYSAAWWYTKESFIYAVLNAALRIPNVDIIVNMSFFIKDLHEQIKEVYMQKKETENLTLYRGQGMSIIDLENLKNCQDVLDKKSNTVGILFTIEIDPSISTVPYASLKDISYYSKKQNAEEEILFSMHTVYRIGHIKQIDNNFWAVNLILTNDNDVQWKLLTAHVREELGGVDENHALVPLLLKMGEFKKAEEVAFTLIQSTSELNLNDTMHYSFYLGQVKYVVGDYSTAFSYFEKAISIAENCFSSNHSALALFYNRIGLCYDSTDNHSAALLYYEKALNIQENNLISNHPHLAATYMNTALAYVSMGNYTKALSFYEKAKSIQEEILPPIHPDLATCYNNISKIYCSMGQYKAALSFSEKVRHIREKSLPSNHYSLSTSLNITQKLVPKNYHDIGTQYNNIGMTYYEMKDYSMALSYYEKILHDHKQSHFEVSSSVATVNNNMGLAYNLMEDHSKALLYHKTAFDIIEKILPSSHSEVAFEIYEKSLPSTHPELAKTYANIGGTYKDMKDYSTALSYHKRALQTGQQSIPSNHSQLIKTYHYMATTYKSLCRYSDALSCLHKALEIQEEILSANHRDLATTWHDLGLVYFEVMDYSNAVIYLQKSVDVRERLLSSADFPLGTEFSDIGLVYKTIGNYTKASLYYEEALQILKIHLPDTDHKITIIHNNIAGLYLTLGNHLTALLSYKNVLEIREKSLPPNDLDLATTNNNIGMVYAKIGDYHTALSYLEKTFKIPKHSKSCSPNILADTHGNLAPILFLLHQYEEATKHAEQAVNIAIDTFGNDHPKSVMFANLFQQCREGLRLILSIK</sequence>
<dbReference type="Pfam" id="PF13424">
    <property type="entry name" value="TPR_12"/>
    <property type="match status" value="5"/>
</dbReference>
<feature type="repeat" description="TPR" evidence="3">
    <location>
        <begin position="826"/>
        <end position="859"/>
    </location>
</feature>
<protein>
    <recommendedName>
        <fullName evidence="6">Nephrocystin-3</fullName>
    </recommendedName>
</protein>
<feature type="repeat" description="TPR" evidence="3">
    <location>
        <begin position="784"/>
        <end position="817"/>
    </location>
</feature>
<evidence type="ECO:0008006" key="6">
    <source>
        <dbReference type="Google" id="ProtNLM"/>
    </source>
</evidence>
<evidence type="ECO:0000313" key="5">
    <source>
        <dbReference type="Proteomes" id="UP000663856"/>
    </source>
</evidence>
<dbReference type="AlphaFoldDB" id="A0A816PLN7"/>
<dbReference type="SUPFAM" id="SSF56399">
    <property type="entry name" value="ADP-ribosylation"/>
    <property type="match status" value="1"/>
</dbReference>
<keyword evidence="2 3" id="KW-0802">TPR repeat</keyword>
<name>A0A816PLN7_9BILA</name>
<dbReference type="SUPFAM" id="SSF81901">
    <property type="entry name" value="HCP-like"/>
    <property type="match status" value="1"/>
</dbReference>
<feature type="repeat" description="TPR" evidence="3">
    <location>
        <begin position="414"/>
        <end position="447"/>
    </location>
</feature>
<dbReference type="Gene3D" id="1.25.40.10">
    <property type="entry name" value="Tetratricopeptide repeat domain"/>
    <property type="match status" value="5"/>
</dbReference>
<dbReference type="Proteomes" id="UP000663856">
    <property type="component" value="Unassembled WGS sequence"/>
</dbReference>
<feature type="repeat" description="TPR" evidence="3">
    <location>
        <begin position="910"/>
        <end position="943"/>
    </location>
</feature>
<reference evidence="4" key="1">
    <citation type="submission" date="2021-02" db="EMBL/GenBank/DDBJ databases">
        <authorList>
            <person name="Nowell W R."/>
        </authorList>
    </citation>
    <scope>NUCLEOTIDE SEQUENCE</scope>
</reference>
<dbReference type="EMBL" id="CAJNRF010003314">
    <property type="protein sequence ID" value="CAF2049561.1"/>
    <property type="molecule type" value="Genomic_DNA"/>
</dbReference>
<comment type="caution">
    <text evidence="4">The sequence shown here is derived from an EMBL/GenBank/DDBJ whole genome shotgun (WGS) entry which is preliminary data.</text>
</comment>
<dbReference type="PANTHER" id="PTHR45641:SF19">
    <property type="entry name" value="NEPHROCYSTIN-3"/>
    <property type="match status" value="1"/>
</dbReference>
<keyword evidence="1" id="KW-0677">Repeat</keyword>
<evidence type="ECO:0000256" key="2">
    <source>
        <dbReference type="ARBA" id="ARBA00022803"/>
    </source>
</evidence>
<proteinExistence type="predicted"/>
<feature type="repeat" description="TPR" evidence="3">
    <location>
        <begin position="498"/>
        <end position="531"/>
    </location>
</feature>
<evidence type="ECO:0000256" key="3">
    <source>
        <dbReference type="PROSITE-ProRule" id="PRU00339"/>
    </source>
</evidence>
<dbReference type="PANTHER" id="PTHR45641">
    <property type="entry name" value="TETRATRICOPEPTIDE REPEAT PROTEIN (AFU_ORTHOLOGUE AFUA_6G03870)"/>
    <property type="match status" value="1"/>
</dbReference>
<feature type="repeat" description="TPR" evidence="3">
    <location>
        <begin position="700"/>
        <end position="733"/>
    </location>
</feature>
<feature type="repeat" description="TPR" evidence="3">
    <location>
        <begin position="742"/>
        <end position="775"/>
    </location>
</feature>
<feature type="repeat" description="TPR" evidence="3">
    <location>
        <begin position="456"/>
        <end position="489"/>
    </location>
</feature>
<feature type="repeat" description="TPR" evidence="3">
    <location>
        <begin position="600"/>
        <end position="633"/>
    </location>
</feature>